<dbReference type="GO" id="GO:0008170">
    <property type="term" value="F:N-methyltransferase activity"/>
    <property type="evidence" value="ECO:0007669"/>
    <property type="project" value="InterPro"/>
</dbReference>
<comment type="caution">
    <text evidence="10">The sequence shown here is derived from an EMBL/GenBank/DDBJ whole genome shotgun (WGS) entry which is preliminary data.</text>
</comment>
<evidence type="ECO:0000256" key="7">
    <source>
        <dbReference type="ARBA" id="ARBA00047942"/>
    </source>
</evidence>
<evidence type="ECO:0000313" key="11">
    <source>
        <dbReference type="Proteomes" id="UP001209476"/>
    </source>
</evidence>
<gene>
    <name evidence="10" type="ORF">ONS98_12915</name>
</gene>
<dbReference type="EMBL" id="JAPDUM010000002">
    <property type="protein sequence ID" value="MCW4166092.1"/>
    <property type="molecule type" value="Genomic_DNA"/>
</dbReference>
<reference evidence="10" key="1">
    <citation type="submission" date="2022-11" db="EMBL/GenBank/DDBJ databases">
        <title>Genomic repertoires linked with pathogenic potency of arthritogenic Prevotella copri isolated from the gut of rheumatoid arthritis patients.</title>
        <authorList>
            <person name="Nii T."/>
            <person name="Maeda Y."/>
            <person name="Motooka D."/>
            <person name="Naito M."/>
            <person name="Matsumoto Y."/>
            <person name="Ogawa T."/>
            <person name="Oguro-Igashira E."/>
            <person name="Kishikawa T."/>
            <person name="Yamashita M."/>
            <person name="Koizumi S."/>
            <person name="Kurakawa T."/>
            <person name="Okumura R."/>
            <person name="Kayama H."/>
            <person name="Murakami M."/>
            <person name="Sakaguchi T."/>
            <person name="Das B."/>
            <person name="Nakamura S."/>
            <person name="Okada Y."/>
            <person name="Kumanogoh A."/>
            <person name="Takeda K."/>
        </authorList>
    </citation>
    <scope>NUCLEOTIDE SEQUENCE</scope>
    <source>
        <strain evidence="10">RA-N001-16</strain>
    </source>
</reference>
<dbReference type="PANTHER" id="PTHR42933">
    <property type="entry name" value="SLR6095 PROTEIN"/>
    <property type="match status" value="1"/>
</dbReference>
<evidence type="ECO:0000256" key="4">
    <source>
        <dbReference type="ARBA" id="ARBA00022679"/>
    </source>
</evidence>
<sequence>MATTDININPRTEELKTEFSNMIWKMATNLVHGGKVNPVQFMDYTLGGLFYRFISENITDYCNQLMRDAGVENADYAHMSDEMAENAREQIINAKGFFILPSQLFINVANGAKNNTELNTTLSNNFRAIENSAVGKPSENDVKGLFNNFNTNDQGLGATVAERNELLTTLLESIRDLNFDKYIESGIDVFGLCYEHLIKMYALNSGTKGGEFYTPGDVSYLLAMIAAAGRQSVNKVYDPACGSGSLLLNFIRVVGAKNVKDGFYGQEINMKTYNLCRMNMFLHNVNYDHFDIQNGDTLKNPLHECDEPFDAIVSNPPYSVPWDGDSDATLINDPRFSPAGVLAPRSKADFAFTMHMLSWLSAEGTAAIVEFPGVLYRSGAEQKIRKYLVSNNFVDTIIQMPQNLFFGTSIATCLLILKKNKADNRVCFIDASNEFIHEGNKNKLSAENISKIYNTYMNKEEIAHFSHVVTTADIAEEDYNLSVSTYVEQEDTREKIDITELNTRISEIVTREEQLRKDIDEIVMQLEGGAA</sequence>
<dbReference type="GO" id="GO:0009307">
    <property type="term" value="P:DNA restriction-modification system"/>
    <property type="evidence" value="ECO:0007669"/>
    <property type="project" value="UniProtKB-KW"/>
</dbReference>
<dbReference type="NCBIfam" id="TIGR00497">
    <property type="entry name" value="hsdM"/>
    <property type="match status" value="1"/>
</dbReference>
<keyword evidence="4 10" id="KW-0808">Transferase</keyword>
<dbReference type="EC" id="2.1.1.72" evidence="2"/>
<evidence type="ECO:0000256" key="3">
    <source>
        <dbReference type="ARBA" id="ARBA00022603"/>
    </source>
</evidence>
<dbReference type="RefSeq" id="WP_264912022.1">
    <property type="nucleotide sequence ID" value="NZ_JAPDUL010000003.1"/>
</dbReference>
<dbReference type="InterPro" id="IPR004546">
    <property type="entry name" value="Restrct_endonuc_T1M"/>
</dbReference>
<dbReference type="AlphaFoldDB" id="A0AAW5V560"/>
<dbReference type="SUPFAM" id="SSF53335">
    <property type="entry name" value="S-adenosyl-L-methionine-dependent methyltransferases"/>
    <property type="match status" value="1"/>
</dbReference>
<dbReference type="InterPro" id="IPR038333">
    <property type="entry name" value="T1MK-like_N_sf"/>
</dbReference>
<dbReference type="InterPro" id="IPR022749">
    <property type="entry name" value="D12N6_MeTrfase_N"/>
</dbReference>
<accession>A0AAW5V560</accession>
<feature type="domain" description="DNA methylase adenine-specific" evidence="8">
    <location>
        <begin position="187"/>
        <end position="494"/>
    </location>
</feature>
<protein>
    <recommendedName>
        <fullName evidence="2">site-specific DNA-methyltransferase (adenine-specific)</fullName>
        <ecNumber evidence="2">2.1.1.72</ecNumber>
    </recommendedName>
</protein>
<comment type="similarity">
    <text evidence="1">Belongs to the N(4)/N(6)-methyltransferase family.</text>
</comment>
<dbReference type="Gene3D" id="3.40.50.150">
    <property type="entry name" value="Vaccinia Virus protein VP39"/>
    <property type="match status" value="1"/>
</dbReference>
<dbReference type="InterPro" id="IPR002052">
    <property type="entry name" value="DNA_methylase_N6_adenine_CS"/>
</dbReference>
<dbReference type="Proteomes" id="UP001209476">
    <property type="component" value="Unassembled WGS sequence"/>
</dbReference>
<dbReference type="InterPro" id="IPR003356">
    <property type="entry name" value="DNA_methylase_A-5"/>
</dbReference>
<feature type="domain" description="N6 adenine-specific DNA methyltransferase N-terminal" evidence="9">
    <location>
        <begin position="20"/>
        <end position="173"/>
    </location>
</feature>
<evidence type="ECO:0000256" key="5">
    <source>
        <dbReference type="ARBA" id="ARBA00022691"/>
    </source>
</evidence>
<dbReference type="Gene3D" id="1.20.1260.30">
    <property type="match status" value="1"/>
</dbReference>
<proteinExistence type="inferred from homology"/>
<dbReference type="PROSITE" id="PS00092">
    <property type="entry name" value="N6_MTASE"/>
    <property type="match status" value="1"/>
</dbReference>
<dbReference type="InterPro" id="IPR029063">
    <property type="entry name" value="SAM-dependent_MTases_sf"/>
</dbReference>
<name>A0AAW5V560_9BACT</name>
<keyword evidence="3 10" id="KW-0489">Methyltransferase</keyword>
<evidence type="ECO:0000256" key="6">
    <source>
        <dbReference type="ARBA" id="ARBA00022747"/>
    </source>
</evidence>
<dbReference type="GO" id="GO:0032259">
    <property type="term" value="P:methylation"/>
    <property type="evidence" value="ECO:0007669"/>
    <property type="project" value="UniProtKB-KW"/>
</dbReference>
<keyword evidence="5" id="KW-0949">S-adenosyl-L-methionine</keyword>
<dbReference type="Pfam" id="PF12161">
    <property type="entry name" value="HsdM_N"/>
    <property type="match status" value="1"/>
</dbReference>
<dbReference type="GO" id="GO:0009007">
    <property type="term" value="F:site-specific DNA-methyltransferase (adenine-specific) activity"/>
    <property type="evidence" value="ECO:0007669"/>
    <property type="project" value="UniProtKB-EC"/>
</dbReference>
<dbReference type="PANTHER" id="PTHR42933:SF1">
    <property type="entry name" value="SITE-SPECIFIC DNA-METHYLTRANSFERASE (ADENINE-SPECIFIC)"/>
    <property type="match status" value="1"/>
</dbReference>
<evidence type="ECO:0000259" key="9">
    <source>
        <dbReference type="Pfam" id="PF12161"/>
    </source>
</evidence>
<dbReference type="PRINTS" id="PR00507">
    <property type="entry name" value="N12N6MTFRASE"/>
</dbReference>
<dbReference type="InterPro" id="IPR051537">
    <property type="entry name" value="DNA_Adenine_Mtase"/>
</dbReference>
<evidence type="ECO:0000256" key="2">
    <source>
        <dbReference type="ARBA" id="ARBA00011900"/>
    </source>
</evidence>
<evidence type="ECO:0000313" key="10">
    <source>
        <dbReference type="EMBL" id="MCW4166092.1"/>
    </source>
</evidence>
<evidence type="ECO:0000256" key="1">
    <source>
        <dbReference type="ARBA" id="ARBA00006594"/>
    </source>
</evidence>
<dbReference type="GO" id="GO:0003677">
    <property type="term" value="F:DNA binding"/>
    <property type="evidence" value="ECO:0007669"/>
    <property type="project" value="InterPro"/>
</dbReference>
<organism evidence="10 11">
    <name type="scientific">Segatella copri</name>
    <dbReference type="NCBI Taxonomy" id="165179"/>
    <lineage>
        <taxon>Bacteria</taxon>
        <taxon>Pseudomonadati</taxon>
        <taxon>Bacteroidota</taxon>
        <taxon>Bacteroidia</taxon>
        <taxon>Bacteroidales</taxon>
        <taxon>Prevotellaceae</taxon>
        <taxon>Segatella</taxon>
    </lineage>
</organism>
<comment type="catalytic activity">
    <reaction evidence="7">
        <text>a 2'-deoxyadenosine in DNA + S-adenosyl-L-methionine = an N(6)-methyl-2'-deoxyadenosine in DNA + S-adenosyl-L-homocysteine + H(+)</text>
        <dbReference type="Rhea" id="RHEA:15197"/>
        <dbReference type="Rhea" id="RHEA-COMP:12418"/>
        <dbReference type="Rhea" id="RHEA-COMP:12419"/>
        <dbReference type="ChEBI" id="CHEBI:15378"/>
        <dbReference type="ChEBI" id="CHEBI:57856"/>
        <dbReference type="ChEBI" id="CHEBI:59789"/>
        <dbReference type="ChEBI" id="CHEBI:90615"/>
        <dbReference type="ChEBI" id="CHEBI:90616"/>
        <dbReference type="EC" id="2.1.1.72"/>
    </reaction>
</comment>
<keyword evidence="6" id="KW-0680">Restriction system</keyword>
<dbReference type="Pfam" id="PF02384">
    <property type="entry name" value="N6_Mtase"/>
    <property type="match status" value="1"/>
</dbReference>
<evidence type="ECO:0000259" key="8">
    <source>
        <dbReference type="Pfam" id="PF02384"/>
    </source>
</evidence>
<dbReference type="CDD" id="cd02440">
    <property type="entry name" value="AdoMet_MTases"/>
    <property type="match status" value="1"/>
</dbReference>